<keyword evidence="5 8" id="KW-0812">Transmembrane</keyword>
<evidence type="ECO:0000256" key="7">
    <source>
        <dbReference type="ARBA" id="ARBA00023136"/>
    </source>
</evidence>
<dbReference type="Pfam" id="PF04143">
    <property type="entry name" value="Sulf_transp"/>
    <property type="match status" value="3"/>
</dbReference>
<keyword evidence="6 8" id="KW-1133">Transmembrane helix</keyword>
<dbReference type="PANTHER" id="PTHR30574">
    <property type="entry name" value="INNER MEMBRANE PROTEIN YEDE"/>
    <property type="match status" value="1"/>
</dbReference>
<dbReference type="PANTHER" id="PTHR30574:SF1">
    <property type="entry name" value="SULPHUR TRANSPORT DOMAIN-CONTAINING PROTEIN"/>
    <property type="match status" value="1"/>
</dbReference>
<feature type="transmembrane region" description="Helical" evidence="8">
    <location>
        <begin position="400"/>
        <end position="426"/>
    </location>
</feature>
<organism evidence="9 10">
    <name type="scientific">Aduncisulcus paluster</name>
    <dbReference type="NCBI Taxonomy" id="2918883"/>
    <lineage>
        <taxon>Eukaryota</taxon>
        <taxon>Metamonada</taxon>
        <taxon>Carpediemonas-like organisms</taxon>
        <taxon>Aduncisulcus</taxon>
    </lineage>
</organism>
<evidence type="ECO:0008006" key="11">
    <source>
        <dbReference type="Google" id="ProtNLM"/>
    </source>
</evidence>
<dbReference type="InterPro" id="IPR007272">
    <property type="entry name" value="Sulf_transp_TsuA/YedE"/>
</dbReference>
<evidence type="ECO:0000256" key="5">
    <source>
        <dbReference type="ARBA" id="ARBA00022692"/>
    </source>
</evidence>
<keyword evidence="4" id="KW-0997">Cell inner membrane</keyword>
<feature type="transmembrane region" description="Helical" evidence="8">
    <location>
        <begin position="107"/>
        <end position="127"/>
    </location>
</feature>
<feature type="transmembrane region" description="Helical" evidence="8">
    <location>
        <begin position="185"/>
        <end position="207"/>
    </location>
</feature>
<feature type="transmembrane region" description="Helical" evidence="8">
    <location>
        <begin position="219"/>
        <end position="237"/>
    </location>
</feature>
<evidence type="ECO:0000256" key="4">
    <source>
        <dbReference type="ARBA" id="ARBA00022519"/>
    </source>
</evidence>
<keyword evidence="2" id="KW-0813">Transport</keyword>
<evidence type="ECO:0000256" key="3">
    <source>
        <dbReference type="ARBA" id="ARBA00022475"/>
    </source>
</evidence>
<feature type="transmembrane region" description="Helical" evidence="8">
    <location>
        <begin position="257"/>
        <end position="278"/>
    </location>
</feature>
<reference evidence="9" key="1">
    <citation type="submission" date="2022-03" db="EMBL/GenBank/DDBJ databases">
        <title>Draft genome sequence of Aduncisulcus paluster, a free-living microaerophilic Fornicata.</title>
        <authorList>
            <person name="Yuyama I."/>
            <person name="Kume K."/>
            <person name="Tamura T."/>
            <person name="Inagaki Y."/>
            <person name="Hashimoto T."/>
        </authorList>
    </citation>
    <scope>NUCLEOTIDE SEQUENCE</scope>
    <source>
        <strain evidence="9">NY0171</strain>
    </source>
</reference>
<feature type="transmembrane region" description="Helical" evidence="8">
    <location>
        <begin position="9"/>
        <end position="29"/>
    </location>
</feature>
<evidence type="ECO:0000313" key="10">
    <source>
        <dbReference type="Proteomes" id="UP001057375"/>
    </source>
</evidence>
<feature type="transmembrane region" description="Helical" evidence="8">
    <location>
        <begin position="521"/>
        <end position="541"/>
    </location>
</feature>
<name>A0ABQ5KL64_9EUKA</name>
<gene>
    <name evidence="9" type="ORF">ADUPG1_007219</name>
</gene>
<keyword evidence="10" id="KW-1185">Reference proteome</keyword>
<dbReference type="EMBL" id="BQXS01010180">
    <property type="protein sequence ID" value="GKT33244.1"/>
    <property type="molecule type" value="Genomic_DNA"/>
</dbReference>
<proteinExistence type="predicted"/>
<keyword evidence="3" id="KW-1003">Cell membrane</keyword>
<keyword evidence="7 8" id="KW-0472">Membrane</keyword>
<evidence type="ECO:0000313" key="9">
    <source>
        <dbReference type="EMBL" id="GKT33244.1"/>
    </source>
</evidence>
<evidence type="ECO:0000256" key="8">
    <source>
        <dbReference type="SAM" id="Phobius"/>
    </source>
</evidence>
<accession>A0ABQ5KL64</accession>
<protein>
    <recommendedName>
        <fullName evidence="11">Sulphur transport domain-containing protein</fullName>
    </recommendedName>
</protein>
<evidence type="ECO:0000256" key="1">
    <source>
        <dbReference type="ARBA" id="ARBA00004429"/>
    </source>
</evidence>
<comment type="subcellular location">
    <subcellularLocation>
        <location evidence="1">Cell inner membrane</location>
        <topology evidence="1">Multi-pass membrane protein</topology>
    </subcellularLocation>
</comment>
<feature type="transmembrane region" description="Helical" evidence="8">
    <location>
        <begin position="35"/>
        <end position="58"/>
    </location>
</feature>
<sequence>MKSNSVQPIFSVIPFILMITGMGLFGGLISTQQMAFWTIPALIGIIMQVCPFGFTGAFRRLYTGPDPTKILSLLVAMAICSAIAIPLCKKGVVNGISMYPSSANVTIFSLLGSIIFGFGMQTACSCASGTFVEAGQGRLYTGPDPTKILSLLVAMAICSAIAIPLCKKGVVNGISMYPSSANVTIFSLLGSIIFGFGMQTACSCASGTFVEAGQGSTKALLTLFFFCAGSVIAITFLPALDNTPHIKAGQLYDHMPAFLAVFIMWVIYAAIAVLVILVTKHLWNKRYGNGVCQFDWSWKDLIFPPKVQGKFAAPAWDESSLPCSCCPKPVIDEETGQDIGSQAVSEEHSDTACCVGSADPMCDIHCSCLNDKGCIKPVKHFPFFSPYVGGLLMGLCNAMLLLCTGSLWGCSGATLYWGSSFLYWLGVPMQNLKYYGGSTKSFTTPLWDNAGCVMDIGLAVGSAVGSCLVGTWGVMSRWLHWRECIGAIIGGLCLGIGSRWAHGCNVGNLFSGVSCGAWSGMVFTVGCAFGCWVGVLVRPWFGVSNEVFKHGEDRLALIKKQRLVGESDEDEEKTYH</sequence>
<comment type="caution">
    <text evidence="9">The sequence shown here is derived from an EMBL/GenBank/DDBJ whole genome shotgun (WGS) entry which is preliminary data.</text>
</comment>
<feature type="transmembrane region" description="Helical" evidence="8">
    <location>
        <begin position="148"/>
        <end position="165"/>
    </location>
</feature>
<feature type="transmembrane region" description="Helical" evidence="8">
    <location>
        <begin position="446"/>
        <end position="472"/>
    </location>
</feature>
<evidence type="ECO:0000256" key="2">
    <source>
        <dbReference type="ARBA" id="ARBA00022448"/>
    </source>
</evidence>
<dbReference type="Proteomes" id="UP001057375">
    <property type="component" value="Unassembled WGS sequence"/>
</dbReference>
<feature type="transmembrane region" description="Helical" evidence="8">
    <location>
        <begin position="484"/>
        <end position="501"/>
    </location>
</feature>
<feature type="transmembrane region" description="Helical" evidence="8">
    <location>
        <begin position="70"/>
        <end position="87"/>
    </location>
</feature>
<evidence type="ECO:0000256" key="6">
    <source>
        <dbReference type="ARBA" id="ARBA00022989"/>
    </source>
</evidence>